<dbReference type="InterPro" id="IPR006260">
    <property type="entry name" value="TonB/TolA_C"/>
</dbReference>
<keyword evidence="3 6" id="KW-1133">Transmembrane helix</keyword>
<evidence type="ECO:0000256" key="5">
    <source>
        <dbReference type="SAM" id="MobiDB-lite"/>
    </source>
</evidence>
<evidence type="ECO:0000313" key="7">
    <source>
        <dbReference type="EMBL" id="WXB08562.1"/>
    </source>
</evidence>
<dbReference type="RefSeq" id="WP_394838234.1">
    <property type="nucleotide sequence ID" value="NZ_CP089929.1"/>
</dbReference>
<keyword evidence="8" id="KW-1185">Reference proteome</keyword>
<dbReference type="Proteomes" id="UP001374803">
    <property type="component" value="Chromosome"/>
</dbReference>
<evidence type="ECO:0000256" key="3">
    <source>
        <dbReference type="ARBA" id="ARBA00022989"/>
    </source>
</evidence>
<evidence type="ECO:0000256" key="4">
    <source>
        <dbReference type="ARBA" id="ARBA00023136"/>
    </source>
</evidence>
<sequence>MVQPLSWGASIVVHVGIAFGVAWLAFRSLHAQEVSAAELPPPETIVAVELPVVSEGTLVDEQVIEQQGTLPHPSGGASVPRIDDGHAGHGGTGRVAAPATHLSDRDEKVALTPDLVSHLDRDQQQRLRTASDRASWEDRRSTTHPMELTFLASGTGDRPERRVPAPSDPSSGARWAHMPEVAGAHLGAEEQPVGPDAQRAEVGSAHRGSRESSPGIGVDDGRIGPDHRVSAHVALGRPSVTLGPVTIPATEHSRERDDVDSDQSVARAVQSIVHASTAGGQTGEGNGGTSGGGAPGAGAPTGIGSHARPLGIGEGDYFDLETSDPRLMPYFRRLRSKLDPLWANAFPRSALLELKQGMVIFEFTIERDGSARVSWPPVRPSGIDEFDRNVAAAIRKASPFDPLPRELGTRLRVRAPFSANNPIVK</sequence>
<evidence type="ECO:0000256" key="6">
    <source>
        <dbReference type="SAM" id="Phobius"/>
    </source>
</evidence>
<keyword evidence="4 6" id="KW-0472">Membrane</keyword>
<dbReference type="EMBL" id="CP089983">
    <property type="protein sequence ID" value="WXB08562.1"/>
    <property type="molecule type" value="Genomic_DNA"/>
</dbReference>
<evidence type="ECO:0000256" key="1">
    <source>
        <dbReference type="ARBA" id="ARBA00004167"/>
    </source>
</evidence>
<feature type="region of interest" description="Disordered" evidence="5">
    <location>
        <begin position="191"/>
        <end position="226"/>
    </location>
</feature>
<organism evidence="7 8">
    <name type="scientific">Pendulispora rubella</name>
    <dbReference type="NCBI Taxonomy" id="2741070"/>
    <lineage>
        <taxon>Bacteria</taxon>
        <taxon>Pseudomonadati</taxon>
        <taxon>Myxococcota</taxon>
        <taxon>Myxococcia</taxon>
        <taxon>Myxococcales</taxon>
        <taxon>Sorangiineae</taxon>
        <taxon>Pendulisporaceae</taxon>
        <taxon>Pendulispora</taxon>
    </lineage>
</organism>
<proteinExistence type="predicted"/>
<keyword evidence="2 6" id="KW-0812">Transmembrane</keyword>
<evidence type="ECO:0000256" key="2">
    <source>
        <dbReference type="ARBA" id="ARBA00022692"/>
    </source>
</evidence>
<comment type="subcellular location">
    <subcellularLocation>
        <location evidence="1">Membrane</location>
        <topology evidence="1">Single-pass membrane protein</topology>
    </subcellularLocation>
</comment>
<dbReference type="NCBIfam" id="TIGR01352">
    <property type="entry name" value="tonB_Cterm"/>
    <property type="match status" value="1"/>
</dbReference>
<dbReference type="Gene3D" id="3.30.1150.10">
    <property type="match status" value="1"/>
</dbReference>
<feature type="compositionally biased region" description="Gly residues" evidence="5">
    <location>
        <begin position="280"/>
        <end position="301"/>
    </location>
</feature>
<evidence type="ECO:0000313" key="8">
    <source>
        <dbReference type="Proteomes" id="UP001374803"/>
    </source>
</evidence>
<gene>
    <name evidence="7" type="ORF">LVJ94_15110</name>
</gene>
<feature type="transmembrane region" description="Helical" evidence="6">
    <location>
        <begin position="6"/>
        <end position="26"/>
    </location>
</feature>
<accession>A0ABZ2LIE2</accession>
<feature type="region of interest" description="Disordered" evidence="5">
    <location>
        <begin position="240"/>
        <end position="307"/>
    </location>
</feature>
<feature type="compositionally biased region" description="Basic and acidic residues" evidence="5">
    <location>
        <begin position="117"/>
        <end position="141"/>
    </location>
</feature>
<dbReference type="SUPFAM" id="SSF74653">
    <property type="entry name" value="TolA/TonB C-terminal domain"/>
    <property type="match status" value="1"/>
</dbReference>
<dbReference type="Pfam" id="PF13103">
    <property type="entry name" value="TonB_2"/>
    <property type="match status" value="1"/>
</dbReference>
<reference evidence="7" key="1">
    <citation type="submission" date="2021-12" db="EMBL/GenBank/DDBJ databases">
        <title>Discovery of the Pendulisporaceae a myxobacterial family with distinct sporulation behavior and unique specialized metabolism.</title>
        <authorList>
            <person name="Garcia R."/>
            <person name="Popoff A."/>
            <person name="Bader C.D."/>
            <person name="Loehr J."/>
            <person name="Walesch S."/>
            <person name="Walt C."/>
            <person name="Boldt J."/>
            <person name="Bunk B."/>
            <person name="Haeckl F.J.F.P.J."/>
            <person name="Gunesch A.P."/>
            <person name="Birkelbach J."/>
            <person name="Nuebel U."/>
            <person name="Pietschmann T."/>
            <person name="Bach T."/>
            <person name="Mueller R."/>
        </authorList>
    </citation>
    <scope>NUCLEOTIDE SEQUENCE</scope>
    <source>
        <strain evidence="7">MSr11367</strain>
    </source>
</reference>
<name>A0ABZ2LIE2_9BACT</name>
<feature type="region of interest" description="Disordered" evidence="5">
    <location>
        <begin position="68"/>
        <end position="175"/>
    </location>
</feature>
<protein>
    <submittedName>
        <fullName evidence="7">TonB C-terminal domain-containing protein</fullName>
    </submittedName>
</protein>